<feature type="compositionally biased region" description="Basic and acidic residues" evidence="1">
    <location>
        <begin position="128"/>
        <end position="151"/>
    </location>
</feature>
<sequence length="609" mass="67101">MTDYSSWKVTDLKAELKRRGIPQTGLRVKQQIIDRLVEEDSKGLGESGNEASAAAEQQTEESQTVELEEPPTAATAENEPAQDASQNDEPEALPEPKIADEKPAENTSQIPVVQDEATDHPAQSPPRTPREETQEVQDKDTDTRAEAKASEVESVQPVEQAPGDVAQPETSVAEADVVVETAEKAALSGVQTSGINTAISTPLPAEEVIEDVKKRKRRSQSPAPNLEAVANKRTKVLGEESPQKLLAEVKKPGPDDTSMTDDALITQEVSQPALNAKDVEHSHESSKSHKQDMRFKGLFTATGSEKTRPASRPADTETEEAEVKPALHAATAALYIDGLMRPLQPAALKNHLLSVATAPGTSQNPESIVEFYLDTIKTHCFVQFVDISTASRARNALHDTVWPNERNRKTLFVDFIPEHKVQDWIQREEQARGRSGIPPRWEVKYDRTDQGVEAVLEEVHHKNAGNQARRDSAQKEFAHLPPRGPRAEMQNQDRRPSGPTQPSRGSQPGQGFKPLDELFKSTAAKPKLYYLPVSRDIADRRLDKFDDLLRKGSYPRRGGDETRRITFEEGDQFVDIGPEFAGRGRGGGRGRGRGGGMASSRSDGRRDRY</sequence>
<dbReference type="InterPro" id="IPR003034">
    <property type="entry name" value="SAP_dom"/>
</dbReference>
<dbReference type="InterPro" id="IPR034257">
    <property type="entry name" value="Acinus_RRM"/>
</dbReference>
<feature type="region of interest" description="Disordered" evidence="1">
    <location>
        <begin position="569"/>
        <end position="609"/>
    </location>
</feature>
<feature type="compositionally biased region" description="Polar residues" evidence="1">
    <location>
        <begin position="498"/>
        <end position="509"/>
    </location>
</feature>
<dbReference type="PANTHER" id="PTHR47031:SF3">
    <property type="entry name" value="SAP DOMAIN-CONTAINING PROTEIN"/>
    <property type="match status" value="1"/>
</dbReference>
<dbReference type="InterPro" id="IPR035979">
    <property type="entry name" value="RBD_domain_sf"/>
</dbReference>
<dbReference type="Gene3D" id="1.10.720.30">
    <property type="entry name" value="SAP domain"/>
    <property type="match status" value="1"/>
</dbReference>
<dbReference type="CDD" id="cd12432">
    <property type="entry name" value="RRM_ACINU"/>
    <property type="match status" value="1"/>
</dbReference>
<dbReference type="Pfam" id="PF02037">
    <property type="entry name" value="SAP"/>
    <property type="match status" value="1"/>
</dbReference>
<dbReference type="InterPro" id="IPR032552">
    <property type="entry name" value="RSB_motif"/>
</dbReference>
<evidence type="ECO:0000259" key="2">
    <source>
        <dbReference type="SMART" id="SM00513"/>
    </source>
</evidence>
<protein>
    <recommendedName>
        <fullName evidence="2">SAP domain-containing protein</fullName>
    </recommendedName>
</protein>
<dbReference type="InterPro" id="IPR036361">
    <property type="entry name" value="SAP_dom_sf"/>
</dbReference>
<feature type="compositionally biased region" description="Basic and acidic residues" evidence="1">
    <location>
        <begin position="277"/>
        <end position="295"/>
    </location>
</feature>
<dbReference type="SUPFAM" id="SSF54928">
    <property type="entry name" value="RNA-binding domain, RBD"/>
    <property type="match status" value="1"/>
</dbReference>
<comment type="caution">
    <text evidence="3">The sequence shown here is derived from an EMBL/GenBank/DDBJ whole genome shotgun (WGS) entry which is preliminary data.</text>
</comment>
<feature type="region of interest" description="Disordered" evidence="1">
    <location>
        <begin position="273"/>
        <end position="323"/>
    </location>
</feature>
<feature type="domain" description="SAP" evidence="2">
    <location>
        <begin position="4"/>
        <end position="40"/>
    </location>
</feature>
<evidence type="ECO:0000313" key="4">
    <source>
        <dbReference type="Proteomes" id="UP001610334"/>
    </source>
</evidence>
<keyword evidence="4" id="KW-1185">Reference proteome</keyword>
<organism evidence="3 4">
    <name type="scientific">Aspergillus granulosus</name>
    <dbReference type="NCBI Taxonomy" id="176169"/>
    <lineage>
        <taxon>Eukaryota</taxon>
        <taxon>Fungi</taxon>
        <taxon>Dikarya</taxon>
        <taxon>Ascomycota</taxon>
        <taxon>Pezizomycotina</taxon>
        <taxon>Eurotiomycetes</taxon>
        <taxon>Eurotiomycetidae</taxon>
        <taxon>Eurotiales</taxon>
        <taxon>Aspergillaceae</taxon>
        <taxon>Aspergillus</taxon>
        <taxon>Aspergillus subgen. Nidulantes</taxon>
    </lineage>
</organism>
<feature type="region of interest" description="Disordered" evidence="1">
    <location>
        <begin position="211"/>
        <end position="260"/>
    </location>
</feature>
<dbReference type="Pfam" id="PF16294">
    <property type="entry name" value="RSB_motif"/>
    <property type="match status" value="1"/>
</dbReference>
<feature type="region of interest" description="Disordered" evidence="1">
    <location>
        <begin position="1"/>
        <end position="172"/>
    </location>
</feature>
<dbReference type="SMART" id="SM00513">
    <property type="entry name" value="SAP"/>
    <property type="match status" value="1"/>
</dbReference>
<reference evidence="3 4" key="1">
    <citation type="submission" date="2024-07" db="EMBL/GenBank/DDBJ databases">
        <title>Section-level genome sequencing and comparative genomics of Aspergillus sections Usti and Cavernicolus.</title>
        <authorList>
            <consortium name="Lawrence Berkeley National Laboratory"/>
            <person name="Nybo J.L."/>
            <person name="Vesth T.C."/>
            <person name="Theobald S."/>
            <person name="Frisvad J.C."/>
            <person name="Larsen T.O."/>
            <person name="Kjaerboelling I."/>
            <person name="Rothschild-Mancinelli K."/>
            <person name="Lyhne E.K."/>
            <person name="Kogle M.E."/>
            <person name="Barry K."/>
            <person name="Clum A."/>
            <person name="Na H."/>
            <person name="Ledsgaard L."/>
            <person name="Lin J."/>
            <person name="Lipzen A."/>
            <person name="Kuo A."/>
            <person name="Riley R."/>
            <person name="Mondo S."/>
            <person name="Labutti K."/>
            <person name="Haridas S."/>
            <person name="Pangalinan J."/>
            <person name="Salamov A.A."/>
            <person name="Simmons B.A."/>
            <person name="Magnuson J.K."/>
            <person name="Chen J."/>
            <person name="Drula E."/>
            <person name="Henrissat B."/>
            <person name="Wiebenga A."/>
            <person name="Lubbers R.J."/>
            <person name="Gomes A.C."/>
            <person name="Makela M.R."/>
            <person name="Stajich J."/>
            <person name="Grigoriev I.V."/>
            <person name="Mortensen U.H."/>
            <person name="De Vries R.P."/>
            <person name="Baker S.E."/>
            <person name="Andersen M.R."/>
        </authorList>
    </citation>
    <scope>NUCLEOTIDE SEQUENCE [LARGE SCALE GENOMIC DNA]</scope>
    <source>
        <strain evidence="3 4">CBS 588.65</strain>
    </source>
</reference>
<dbReference type="EMBL" id="JBFXLT010000199">
    <property type="protein sequence ID" value="KAL2802225.1"/>
    <property type="molecule type" value="Genomic_DNA"/>
</dbReference>
<evidence type="ECO:0000256" key="1">
    <source>
        <dbReference type="SAM" id="MobiDB-lite"/>
    </source>
</evidence>
<feature type="region of interest" description="Disordered" evidence="1">
    <location>
        <begin position="479"/>
        <end position="514"/>
    </location>
</feature>
<feature type="compositionally biased region" description="Low complexity" evidence="1">
    <location>
        <begin position="47"/>
        <end position="81"/>
    </location>
</feature>
<name>A0ABR4GT24_9EURO</name>
<feature type="compositionally biased region" description="Basic and acidic residues" evidence="1">
    <location>
        <begin position="236"/>
        <end position="254"/>
    </location>
</feature>
<dbReference type="Proteomes" id="UP001610334">
    <property type="component" value="Unassembled WGS sequence"/>
</dbReference>
<evidence type="ECO:0000313" key="3">
    <source>
        <dbReference type="EMBL" id="KAL2802225.1"/>
    </source>
</evidence>
<dbReference type="PANTHER" id="PTHR47031">
    <property type="entry name" value="SAP DNA-BINDING DOMAIN-CONTAINING PROTEIN"/>
    <property type="match status" value="1"/>
</dbReference>
<proteinExistence type="predicted"/>
<dbReference type="SUPFAM" id="SSF68906">
    <property type="entry name" value="SAP domain"/>
    <property type="match status" value="1"/>
</dbReference>
<gene>
    <name evidence="3" type="ORF">BJX63DRAFT_415664</name>
</gene>
<accession>A0ABR4GT24</accession>